<accession>A0A6J5NIB4</accession>
<organism evidence="1">
    <name type="scientific">uncultured Caudovirales phage</name>
    <dbReference type="NCBI Taxonomy" id="2100421"/>
    <lineage>
        <taxon>Viruses</taxon>
        <taxon>Duplodnaviria</taxon>
        <taxon>Heunggongvirae</taxon>
        <taxon>Uroviricota</taxon>
        <taxon>Caudoviricetes</taxon>
        <taxon>Peduoviridae</taxon>
        <taxon>Maltschvirus</taxon>
        <taxon>Maltschvirus maltsch</taxon>
    </lineage>
</organism>
<proteinExistence type="predicted"/>
<sequence>MTNRNFRVRHGLEVDGNIEATDLTLSGNLTVNGTTTTINTDTLSIEDNIVVLNSNVTGTPTTDAGIEVERGTSTNSAITWQESDDKWYQNRGGTLTVIPVSTSELAEGSNEYFTTARARSSVSVTNAGGEGSLSYNNTTGVFTYTGPSGSPNVTGGTGVTVTAGTVAIGQAVGTGDNVSFAGVTAGNLTVGLADNNTITSTDTNGNIALAPNGTGIVTVSTATDTNITDGNYVTGVIWGTRNTAFSIPTTVLTTLSGTNGFQAVSSSGYAANIGITHYNNDTTASFNAAPTLVFRNAGGTNSAPSAVPVNNVIMSINGDGYATTDWASSIATTGVGGGTAALSPIQMQFYAREAFASSGGNVTNAGAGFRIRGFQTATQMSAANRLVFIDHHANAATYKTNTFNVQPSTSTMNYLTLGASSGIVSQDTFTIRNSLGTNIYGIWDSNGYTARRTVTGTPGVAESRPGFLVELSRSDQTTPNNGDSISFRQRVRGSNNTFYTVSDLAARYSTTGDHEYSLQLANGDQTTGSFSGLNTFTSSITQTRIRAGTASATPGASSVNDIIIANNSRVTLTRPLELRASGGNTIEFSAGSTPSTQTYVLPQAYPVSEGRVLASDGTGTMSWTVPGISTTTQAGNFAGGSVYTPAATVNTTIRATINSGTGGLEINVTNLLVANQGGTYLVRVGNTSGAAQTVSTTNAQINATHNLADGATMLVIVRVVDGMAFCEHQA</sequence>
<evidence type="ECO:0000313" key="1">
    <source>
        <dbReference type="EMBL" id="CAB4158537.1"/>
    </source>
</evidence>
<name>A0A6J5NIB4_9CAUD</name>
<dbReference type="EMBL" id="LR796671">
    <property type="protein sequence ID" value="CAB4158537.1"/>
    <property type="molecule type" value="Genomic_DNA"/>
</dbReference>
<gene>
    <name evidence="1" type="ORF">UFOVP700_16</name>
</gene>
<protein>
    <submittedName>
        <fullName evidence="1">Uncharacterized protein</fullName>
    </submittedName>
</protein>
<reference evidence="1" key="1">
    <citation type="submission" date="2020-04" db="EMBL/GenBank/DDBJ databases">
        <authorList>
            <person name="Chiriac C."/>
            <person name="Salcher M."/>
            <person name="Ghai R."/>
            <person name="Kavagutti S V."/>
        </authorList>
    </citation>
    <scope>NUCLEOTIDE SEQUENCE</scope>
</reference>